<protein>
    <submittedName>
        <fullName evidence="3">Uncharacterized protein</fullName>
    </submittedName>
</protein>
<proteinExistence type="predicted"/>
<gene>
    <name evidence="3" type="primary">LOC130462768</name>
</gene>
<dbReference type="Proteomes" id="UP000813463">
    <property type="component" value="Chromosome 6"/>
</dbReference>
<evidence type="ECO:0000313" key="2">
    <source>
        <dbReference type="Proteomes" id="UP000813463"/>
    </source>
</evidence>
<organism evidence="2 3">
    <name type="scientific">Spinacia oleracea</name>
    <name type="common">Spinach</name>
    <dbReference type="NCBI Taxonomy" id="3562"/>
    <lineage>
        <taxon>Eukaryota</taxon>
        <taxon>Viridiplantae</taxon>
        <taxon>Streptophyta</taxon>
        <taxon>Embryophyta</taxon>
        <taxon>Tracheophyta</taxon>
        <taxon>Spermatophyta</taxon>
        <taxon>Magnoliopsida</taxon>
        <taxon>eudicotyledons</taxon>
        <taxon>Gunneridae</taxon>
        <taxon>Pentapetalae</taxon>
        <taxon>Caryophyllales</taxon>
        <taxon>Chenopodiaceae</taxon>
        <taxon>Chenopodioideae</taxon>
        <taxon>Anserineae</taxon>
        <taxon>Spinacia</taxon>
    </lineage>
</organism>
<keyword evidence="2" id="KW-1185">Reference proteome</keyword>
<reference evidence="3" key="2">
    <citation type="submission" date="2025-08" db="UniProtKB">
        <authorList>
            <consortium name="RefSeq"/>
        </authorList>
    </citation>
    <scope>IDENTIFICATION</scope>
    <source>
        <tissue evidence="3">Leaf</tissue>
    </source>
</reference>
<dbReference type="RefSeq" id="XP_056687642.1">
    <property type="nucleotide sequence ID" value="XM_056831664.1"/>
</dbReference>
<dbReference type="GeneID" id="130462768"/>
<feature type="compositionally biased region" description="Basic residues" evidence="1">
    <location>
        <begin position="85"/>
        <end position="94"/>
    </location>
</feature>
<evidence type="ECO:0000313" key="3">
    <source>
        <dbReference type="RefSeq" id="XP_056687642.1"/>
    </source>
</evidence>
<reference evidence="2" key="1">
    <citation type="journal article" date="2021" name="Nat. Commun.">
        <title>Genomic analyses provide insights into spinach domestication and the genetic basis of agronomic traits.</title>
        <authorList>
            <person name="Cai X."/>
            <person name="Sun X."/>
            <person name="Xu C."/>
            <person name="Sun H."/>
            <person name="Wang X."/>
            <person name="Ge C."/>
            <person name="Zhang Z."/>
            <person name="Wang Q."/>
            <person name="Fei Z."/>
            <person name="Jiao C."/>
            <person name="Wang Q."/>
        </authorList>
    </citation>
    <scope>NUCLEOTIDE SEQUENCE [LARGE SCALE GENOMIC DNA]</scope>
    <source>
        <strain evidence="2">cv. Varoflay</strain>
    </source>
</reference>
<accession>A0ABM3QWC0</accession>
<sequence length="142" mass="16605">MVKVPSRTAGHEHESSSWLHQRIIFFFLALWTTLYEFGTSERIKIQMADYEKLRQAMIEEKRIRMKDLGVTSMAYQMKQSMKGSKQTKKSKKVTKNTDEYTPDEEGELNHSSEEDENEIRKNGVNLRSRSKKVVPFSDSLIL</sequence>
<feature type="region of interest" description="Disordered" evidence="1">
    <location>
        <begin position="76"/>
        <end position="127"/>
    </location>
</feature>
<name>A0ABM3QWC0_SPIOL</name>
<evidence type="ECO:0000256" key="1">
    <source>
        <dbReference type="SAM" id="MobiDB-lite"/>
    </source>
</evidence>